<evidence type="ECO:0000313" key="1">
    <source>
        <dbReference type="EMBL" id="QDU30268.1"/>
    </source>
</evidence>
<protein>
    <submittedName>
        <fullName evidence="1">Uncharacterized protein</fullName>
    </submittedName>
</protein>
<keyword evidence="2" id="KW-1185">Reference proteome</keyword>
<dbReference type="KEGG" id="aagg:ETAA8_53870"/>
<dbReference type="EMBL" id="CP036274">
    <property type="protein sequence ID" value="QDU30268.1"/>
    <property type="molecule type" value="Genomic_DNA"/>
</dbReference>
<sequence>MVCCSLCAIAISTVGIPVPQLADKDTTQPFPCQNRPCGCRDAAGCWRNCCCHNNQQKLEWARKMGVTPPEFVVQAAREEQLQQPKCCESKAKSCCSTSASCCSKPKKPGCSQEESGATKVAEEPRPPSGMIGLVLTQDYRKCRGMVEQFLELLSAVIIAPRIEFEIGTVVAELSFTSFELDSTDAVEPDVPPP</sequence>
<reference evidence="1 2" key="1">
    <citation type="submission" date="2019-02" db="EMBL/GenBank/DDBJ databases">
        <title>Deep-cultivation of Planctomycetes and their phenomic and genomic characterization uncovers novel biology.</title>
        <authorList>
            <person name="Wiegand S."/>
            <person name="Jogler M."/>
            <person name="Boedeker C."/>
            <person name="Pinto D."/>
            <person name="Vollmers J."/>
            <person name="Rivas-Marin E."/>
            <person name="Kohn T."/>
            <person name="Peeters S.H."/>
            <person name="Heuer A."/>
            <person name="Rast P."/>
            <person name="Oberbeckmann S."/>
            <person name="Bunk B."/>
            <person name="Jeske O."/>
            <person name="Meyerdierks A."/>
            <person name="Storesund J.E."/>
            <person name="Kallscheuer N."/>
            <person name="Luecker S."/>
            <person name="Lage O.M."/>
            <person name="Pohl T."/>
            <person name="Merkel B.J."/>
            <person name="Hornburger P."/>
            <person name="Mueller R.-W."/>
            <person name="Bruemmer F."/>
            <person name="Labrenz M."/>
            <person name="Spormann A.M."/>
            <person name="Op den Camp H."/>
            <person name="Overmann J."/>
            <person name="Amann R."/>
            <person name="Jetten M.S.M."/>
            <person name="Mascher T."/>
            <person name="Medema M.H."/>
            <person name="Devos D.P."/>
            <person name="Kaster A.-K."/>
            <person name="Ovreas L."/>
            <person name="Rohde M."/>
            <person name="Galperin M.Y."/>
            <person name="Jogler C."/>
        </authorList>
    </citation>
    <scope>NUCLEOTIDE SEQUENCE [LARGE SCALE GENOMIC DNA]</scope>
    <source>
        <strain evidence="1 2">ETA_A8</strain>
    </source>
</reference>
<dbReference type="Proteomes" id="UP000315017">
    <property type="component" value="Chromosome"/>
</dbReference>
<organism evidence="1 2">
    <name type="scientific">Anatilimnocola aggregata</name>
    <dbReference type="NCBI Taxonomy" id="2528021"/>
    <lineage>
        <taxon>Bacteria</taxon>
        <taxon>Pseudomonadati</taxon>
        <taxon>Planctomycetota</taxon>
        <taxon>Planctomycetia</taxon>
        <taxon>Pirellulales</taxon>
        <taxon>Pirellulaceae</taxon>
        <taxon>Anatilimnocola</taxon>
    </lineage>
</organism>
<dbReference type="AlphaFoldDB" id="A0A517YJ67"/>
<accession>A0A517YJ67</accession>
<gene>
    <name evidence="1" type="ORF">ETAA8_53870</name>
</gene>
<name>A0A517YJ67_9BACT</name>
<proteinExistence type="predicted"/>
<evidence type="ECO:0000313" key="2">
    <source>
        <dbReference type="Proteomes" id="UP000315017"/>
    </source>
</evidence>